<evidence type="ECO:0000256" key="2">
    <source>
        <dbReference type="SAM" id="MobiDB-lite"/>
    </source>
</evidence>
<proteinExistence type="predicted"/>
<sequence>MRIETGHAYSPIARRASTQLSQDLFEAALQQIEKEKEKQKEDKGKLVTAREGAYVRQYMVRPDGSKILISETKQTGEDSTTTDHDLQPASHRANGNNSGMSHNTAEALHLVSLQVGAAVPLVKR</sequence>
<dbReference type="RefSeq" id="WP_204820770.1">
    <property type="nucleotide sequence ID" value="NZ_JANHOF010000020.1"/>
</dbReference>
<evidence type="ECO:0000313" key="4">
    <source>
        <dbReference type="Proteomes" id="UP001589818"/>
    </source>
</evidence>
<name>A0ABV6J3P4_9BACL</name>
<accession>A0ABV6J3P4</accession>
<gene>
    <name evidence="3" type="ORF">ACFFJ8_01665</name>
</gene>
<keyword evidence="4" id="KW-1185">Reference proteome</keyword>
<organism evidence="3 4">
    <name type="scientific">Paenibacillus mendelii</name>
    <dbReference type="NCBI Taxonomy" id="206163"/>
    <lineage>
        <taxon>Bacteria</taxon>
        <taxon>Bacillati</taxon>
        <taxon>Bacillota</taxon>
        <taxon>Bacilli</taxon>
        <taxon>Bacillales</taxon>
        <taxon>Paenibacillaceae</taxon>
        <taxon>Paenibacillus</taxon>
    </lineage>
</organism>
<feature type="compositionally biased region" description="Polar residues" evidence="2">
    <location>
        <begin position="93"/>
        <end position="102"/>
    </location>
</feature>
<dbReference type="Proteomes" id="UP001589818">
    <property type="component" value="Unassembled WGS sequence"/>
</dbReference>
<feature type="coiled-coil region" evidence="1">
    <location>
        <begin position="22"/>
        <end position="49"/>
    </location>
</feature>
<feature type="region of interest" description="Disordered" evidence="2">
    <location>
        <begin position="71"/>
        <end position="102"/>
    </location>
</feature>
<reference evidence="3 4" key="1">
    <citation type="submission" date="2024-09" db="EMBL/GenBank/DDBJ databases">
        <authorList>
            <person name="Sun Q."/>
            <person name="Mori K."/>
        </authorList>
    </citation>
    <scope>NUCLEOTIDE SEQUENCE [LARGE SCALE GENOMIC DNA]</scope>
    <source>
        <strain evidence="3 4">CCM 4839</strain>
    </source>
</reference>
<keyword evidence="1" id="KW-0175">Coiled coil</keyword>
<comment type="caution">
    <text evidence="3">The sequence shown here is derived from an EMBL/GenBank/DDBJ whole genome shotgun (WGS) entry which is preliminary data.</text>
</comment>
<evidence type="ECO:0000256" key="1">
    <source>
        <dbReference type="SAM" id="Coils"/>
    </source>
</evidence>
<evidence type="ECO:0000313" key="3">
    <source>
        <dbReference type="EMBL" id="MFC0390074.1"/>
    </source>
</evidence>
<dbReference type="EMBL" id="JBHLVF010000006">
    <property type="protein sequence ID" value="MFC0390074.1"/>
    <property type="molecule type" value="Genomic_DNA"/>
</dbReference>
<protein>
    <submittedName>
        <fullName evidence="3">Uncharacterized protein</fullName>
    </submittedName>
</protein>